<reference evidence="1 2" key="1">
    <citation type="journal article" date="2023" name="Arcadia Sci">
        <title>De novo assembly of a long-read Amblyomma americanum tick genome.</title>
        <authorList>
            <person name="Chou S."/>
            <person name="Poskanzer K.E."/>
            <person name="Rollins M."/>
            <person name="Thuy-Boun P.S."/>
        </authorList>
    </citation>
    <scope>NUCLEOTIDE SEQUENCE [LARGE SCALE GENOMIC DNA]</scope>
    <source>
        <strain evidence="1">F_SG_1</strain>
        <tissue evidence="1">Salivary glands</tissue>
    </source>
</reference>
<organism evidence="1 2">
    <name type="scientific">Amblyomma americanum</name>
    <name type="common">Lone star tick</name>
    <dbReference type="NCBI Taxonomy" id="6943"/>
    <lineage>
        <taxon>Eukaryota</taxon>
        <taxon>Metazoa</taxon>
        <taxon>Ecdysozoa</taxon>
        <taxon>Arthropoda</taxon>
        <taxon>Chelicerata</taxon>
        <taxon>Arachnida</taxon>
        <taxon>Acari</taxon>
        <taxon>Parasitiformes</taxon>
        <taxon>Ixodida</taxon>
        <taxon>Ixodoidea</taxon>
        <taxon>Ixodidae</taxon>
        <taxon>Amblyomminae</taxon>
        <taxon>Amblyomma</taxon>
    </lineage>
</organism>
<gene>
    <name evidence="1" type="ORF">V5799_006947</name>
</gene>
<dbReference type="Proteomes" id="UP001321473">
    <property type="component" value="Unassembled WGS sequence"/>
</dbReference>
<protein>
    <submittedName>
        <fullName evidence="1">Uncharacterized protein</fullName>
    </submittedName>
</protein>
<evidence type="ECO:0000313" key="2">
    <source>
        <dbReference type="Proteomes" id="UP001321473"/>
    </source>
</evidence>
<sequence>MVQQVQTTRYATHTYTHAVRVGKVERRFNLFPAQVPTKMPAKRKQLYQQRIFQNYQHTTKTRLPASRSCRRLGLHGVPNALPRCSRLNQSHSPVHRHPRKQSFVLANRLAPARTLV</sequence>
<dbReference type="EMBL" id="JARKHS020026509">
    <property type="protein sequence ID" value="KAK8766273.1"/>
    <property type="molecule type" value="Genomic_DNA"/>
</dbReference>
<evidence type="ECO:0000313" key="1">
    <source>
        <dbReference type="EMBL" id="KAK8766273.1"/>
    </source>
</evidence>
<proteinExistence type="predicted"/>
<accession>A0AAQ4DUY3</accession>
<keyword evidence="2" id="KW-1185">Reference proteome</keyword>
<comment type="caution">
    <text evidence="1">The sequence shown here is derived from an EMBL/GenBank/DDBJ whole genome shotgun (WGS) entry which is preliminary data.</text>
</comment>
<dbReference type="AlphaFoldDB" id="A0AAQ4DUY3"/>
<name>A0AAQ4DUY3_AMBAM</name>